<gene>
    <name evidence="4" type="ORF">VNO78_06248</name>
</gene>
<evidence type="ECO:0000256" key="2">
    <source>
        <dbReference type="ARBA" id="ARBA00022737"/>
    </source>
</evidence>
<reference evidence="4 5" key="1">
    <citation type="submission" date="2024-01" db="EMBL/GenBank/DDBJ databases">
        <title>The genomes of 5 underutilized Papilionoideae crops provide insights into root nodulation and disease resistanc.</title>
        <authorList>
            <person name="Jiang F."/>
        </authorList>
    </citation>
    <scope>NUCLEOTIDE SEQUENCE [LARGE SCALE GENOMIC DNA]</scope>
    <source>
        <strain evidence="4">DUOXIRENSHENG_FW03</strain>
        <tissue evidence="4">Leaves</tissue>
    </source>
</reference>
<dbReference type="Pfam" id="PF20160">
    <property type="entry name" value="C-JID"/>
    <property type="match status" value="1"/>
</dbReference>
<keyword evidence="1" id="KW-0433">Leucine-rich repeat</keyword>
<dbReference type="Pfam" id="PF00560">
    <property type="entry name" value="LRR_1"/>
    <property type="match status" value="1"/>
</dbReference>
<dbReference type="InterPro" id="IPR032675">
    <property type="entry name" value="LRR_dom_sf"/>
</dbReference>
<dbReference type="EMBL" id="JAYMYS010000002">
    <property type="protein sequence ID" value="KAK7405066.1"/>
    <property type="molecule type" value="Genomic_DNA"/>
</dbReference>
<evidence type="ECO:0000256" key="1">
    <source>
        <dbReference type="ARBA" id="ARBA00022614"/>
    </source>
</evidence>
<accession>A0AAN9XS08</accession>
<evidence type="ECO:0000259" key="3">
    <source>
        <dbReference type="Pfam" id="PF20160"/>
    </source>
</evidence>
<dbReference type="Proteomes" id="UP001386955">
    <property type="component" value="Unassembled WGS sequence"/>
</dbReference>
<dbReference type="InterPro" id="IPR045344">
    <property type="entry name" value="C-JID"/>
</dbReference>
<dbReference type="InterPro" id="IPR001611">
    <property type="entry name" value="Leu-rich_rpt"/>
</dbReference>
<evidence type="ECO:0000313" key="4">
    <source>
        <dbReference type="EMBL" id="KAK7405066.1"/>
    </source>
</evidence>
<keyword evidence="2" id="KW-0677">Repeat</keyword>
<keyword evidence="5" id="KW-1185">Reference proteome</keyword>
<dbReference type="AlphaFoldDB" id="A0AAN9XS08"/>
<dbReference type="Gene3D" id="3.80.10.10">
    <property type="entry name" value="Ribonuclease Inhibitor"/>
    <property type="match status" value="2"/>
</dbReference>
<protein>
    <recommendedName>
        <fullName evidence="3">C-JID domain-containing protein</fullName>
    </recommendedName>
</protein>
<proteinExistence type="predicted"/>
<organism evidence="4 5">
    <name type="scientific">Psophocarpus tetragonolobus</name>
    <name type="common">Winged bean</name>
    <name type="synonym">Dolichos tetragonolobus</name>
    <dbReference type="NCBI Taxonomy" id="3891"/>
    <lineage>
        <taxon>Eukaryota</taxon>
        <taxon>Viridiplantae</taxon>
        <taxon>Streptophyta</taxon>
        <taxon>Embryophyta</taxon>
        <taxon>Tracheophyta</taxon>
        <taxon>Spermatophyta</taxon>
        <taxon>Magnoliopsida</taxon>
        <taxon>eudicotyledons</taxon>
        <taxon>Gunneridae</taxon>
        <taxon>Pentapetalae</taxon>
        <taxon>rosids</taxon>
        <taxon>fabids</taxon>
        <taxon>Fabales</taxon>
        <taxon>Fabaceae</taxon>
        <taxon>Papilionoideae</taxon>
        <taxon>50 kb inversion clade</taxon>
        <taxon>NPAAA clade</taxon>
        <taxon>indigoferoid/millettioid clade</taxon>
        <taxon>Phaseoleae</taxon>
        <taxon>Psophocarpus</taxon>
    </lineage>
</organism>
<feature type="domain" description="C-JID" evidence="3">
    <location>
        <begin position="165"/>
        <end position="308"/>
    </location>
</feature>
<evidence type="ECO:0000313" key="5">
    <source>
        <dbReference type="Proteomes" id="UP001386955"/>
    </source>
</evidence>
<name>A0AAN9XS08_PSOTE</name>
<sequence>MPDLTGIPHLEKLDLEGCIKVVKIDPSIGTLRELWFLNLKNCESLFLNLNIIVGLSSLKSLTLSGCSKLLNNRLSEKPRDKNKSAIQLSTSSACKMLMLSFSFFSSRKSQYSLCLLVPYLSRFPLLYHLDLSFCNLLQIPDAIGNLHSLIHWQAYLSFNKLCVVIPGSEIPRWFSKQKVGHVISMDMSRVMNDPNWIGVACCALLVAHDHPTNFGDRWSHRHHGSISYSFLSRTYFTVPIHLENDLVTGELDHLLILFYSREQLLRYRSEYEDEMIDLDKREFSTHNPKGLRLEVKKCAYRWVYKEDLQQLNPDMMFRANSSSRKRADHMLLSSN</sequence>
<comment type="caution">
    <text evidence="4">The sequence shown here is derived from an EMBL/GenBank/DDBJ whole genome shotgun (WGS) entry which is preliminary data.</text>
</comment>
<dbReference type="SUPFAM" id="SSF52058">
    <property type="entry name" value="L domain-like"/>
    <property type="match status" value="1"/>
</dbReference>